<accession>A0A5C4SNM6</accession>
<protein>
    <recommendedName>
        <fullName evidence="1">Calcineurin-like phosphoesterase domain-containing protein</fullName>
    </recommendedName>
</protein>
<evidence type="ECO:0000259" key="1">
    <source>
        <dbReference type="Pfam" id="PF00149"/>
    </source>
</evidence>
<dbReference type="SUPFAM" id="SSF56300">
    <property type="entry name" value="Metallo-dependent phosphatases"/>
    <property type="match status" value="1"/>
</dbReference>
<evidence type="ECO:0000313" key="3">
    <source>
        <dbReference type="Proteomes" id="UP000308713"/>
    </source>
</evidence>
<dbReference type="InterPro" id="IPR004843">
    <property type="entry name" value="Calcineurin-like_PHP"/>
</dbReference>
<feature type="domain" description="Calcineurin-like phosphoesterase" evidence="1">
    <location>
        <begin position="26"/>
        <end position="215"/>
    </location>
</feature>
<comment type="caution">
    <text evidence="2">The sequence shown here is derived from an EMBL/GenBank/DDBJ whole genome shotgun (WGS) entry which is preliminary data.</text>
</comment>
<dbReference type="PROSITE" id="PS51257">
    <property type="entry name" value="PROKAR_LIPOPROTEIN"/>
    <property type="match status" value="1"/>
</dbReference>
<dbReference type="AlphaFoldDB" id="A0A5C4SNM6"/>
<dbReference type="PANTHER" id="PTHR43143">
    <property type="entry name" value="METALLOPHOSPHOESTERASE, CALCINEURIN SUPERFAMILY"/>
    <property type="match status" value="1"/>
</dbReference>
<evidence type="ECO:0000313" key="2">
    <source>
        <dbReference type="EMBL" id="TNJ44914.1"/>
    </source>
</evidence>
<dbReference type="Pfam" id="PF00149">
    <property type="entry name" value="Metallophos"/>
    <property type="match status" value="1"/>
</dbReference>
<dbReference type="InterPro" id="IPR029052">
    <property type="entry name" value="Metallo-depent_PP-like"/>
</dbReference>
<dbReference type="RefSeq" id="WP_139696166.1">
    <property type="nucleotide sequence ID" value="NZ_CP074074.1"/>
</dbReference>
<reference evidence="2 3" key="1">
    <citation type="submission" date="2019-05" db="EMBL/GenBank/DDBJ databases">
        <title>Tamlana fucoidanivorans sp. nov., isolated from the surface of algae collected from Fujian province in China.</title>
        <authorList>
            <person name="Li J."/>
        </authorList>
    </citation>
    <scope>NUCLEOTIDE SEQUENCE [LARGE SCALE GENOMIC DNA]</scope>
    <source>
        <strain evidence="2 3">CW2-9</strain>
    </source>
</reference>
<dbReference type="PANTHER" id="PTHR43143:SF1">
    <property type="entry name" value="SERINE_THREONINE-PROTEIN PHOSPHATASE CPPED1"/>
    <property type="match status" value="1"/>
</dbReference>
<dbReference type="Proteomes" id="UP000308713">
    <property type="component" value="Unassembled WGS sequence"/>
</dbReference>
<dbReference type="EMBL" id="VDCS01000006">
    <property type="protein sequence ID" value="TNJ44914.1"/>
    <property type="molecule type" value="Genomic_DNA"/>
</dbReference>
<sequence length="263" mass="30782">MRRLPVSIFMLWFLSCHQIKQESFNFVQLCDIQLGMGGYAHDKKTFEQAVKQINLLKPDFAIVCGDLVNNATDSSYADFKTIVNKFRIPYYLAAGNHDVGNVPDKKSLTYYRNRIGKDYYKFKNKKSTFVVVNTQLWNVEVQSESEQHHIWFKNTLDSLEKTKENIFVVGHYPLYIKSPNESDEYFNIPIQKREEILNLLVKNKVKAYLSGHKHETIINTYKNIQLVTGETTCKNFDNRPLGFRFWTVSQDSISHKFIRLIGF</sequence>
<name>A0A5C4SNM6_9FLAO</name>
<gene>
    <name evidence="2" type="ORF">FGF67_07050</name>
</gene>
<proteinExistence type="predicted"/>
<dbReference type="Gene3D" id="3.60.21.10">
    <property type="match status" value="1"/>
</dbReference>
<dbReference type="InterPro" id="IPR051918">
    <property type="entry name" value="STPP_CPPED1"/>
</dbReference>
<dbReference type="OrthoDB" id="9816081at2"/>
<organism evidence="2 3">
    <name type="scientific">Allotamlana fucoidanivorans</name>
    <dbReference type="NCBI Taxonomy" id="2583814"/>
    <lineage>
        <taxon>Bacteria</taxon>
        <taxon>Pseudomonadati</taxon>
        <taxon>Bacteroidota</taxon>
        <taxon>Flavobacteriia</taxon>
        <taxon>Flavobacteriales</taxon>
        <taxon>Flavobacteriaceae</taxon>
        <taxon>Allotamlana</taxon>
    </lineage>
</organism>
<dbReference type="GO" id="GO:0016787">
    <property type="term" value="F:hydrolase activity"/>
    <property type="evidence" value="ECO:0007669"/>
    <property type="project" value="InterPro"/>
</dbReference>
<keyword evidence="3" id="KW-1185">Reference proteome</keyword>